<gene>
    <name evidence="1" type="ORF">UFOVP1121_26</name>
    <name evidence="2" type="ORF">UFOVP1482_25</name>
</gene>
<sequence>MIKNRLMQEAFAAGDARLEGRITREQHAVIIARIGQEMIAAGLTWEDLA</sequence>
<dbReference type="EMBL" id="LR797067">
    <property type="protein sequence ID" value="CAB4184529.1"/>
    <property type="molecule type" value="Genomic_DNA"/>
</dbReference>
<evidence type="ECO:0000313" key="1">
    <source>
        <dbReference type="EMBL" id="CAB4184529.1"/>
    </source>
</evidence>
<reference evidence="1" key="1">
    <citation type="submission" date="2020-05" db="EMBL/GenBank/DDBJ databases">
        <authorList>
            <person name="Chiriac C."/>
            <person name="Salcher M."/>
            <person name="Ghai R."/>
            <person name="Kavagutti S V."/>
        </authorList>
    </citation>
    <scope>NUCLEOTIDE SEQUENCE</scope>
</reference>
<dbReference type="EMBL" id="LR797421">
    <property type="protein sequence ID" value="CAB4215420.1"/>
    <property type="molecule type" value="Genomic_DNA"/>
</dbReference>
<organism evidence="1">
    <name type="scientific">uncultured Caudovirales phage</name>
    <dbReference type="NCBI Taxonomy" id="2100421"/>
    <lineage>
        <taxon>Viruses</taxon>
        <taxon>Duplodnaviria</taxon>
        <taxon>Heunggongvirae</taxon>
        <taxon>Uroviricota</taxon>
        <taxon>Caudoviricetes</taxon>
        <taxon>Peduoviridae</taxon>
        <taxon>Maltschvirus</taxon>
        <taxon>Maltschvirus maltsch</taxon>
    </lineage>
</organism>
<accession>A0A6J5QIQ3</accession>
<evidence type="ECO:0000313" key="2">
    <source>
        <dbReference type="EMBL" id="CAB4215420.1"/>
    </source>
</evidence>
<name>A0A6J5QIQ3_9CAUD</name>
<proteinExistence type="predicted"/>
<protein>
    <submittedName>
        <fullName evidence="1">Uncharacterized protein</fullName>
    </submittedName>
</protein>